<dbReference type="InterPro" id="IPR029062">
    <property type="entry name" value="Class_I_gatase-like"/>
</dbReference>
<dbReference type="Proteomes" id="UP000051010">
    <property type="component" value="Unassembled WGS sequence"/>
</dbReference>
<feature type="domain" description="DJ-1/PfpI" evidence="4">
    <location>
        <begin position="29"/>
        <end position="222"/>
    </location>
</feature>
<dbReference type="Gene3D" id="3.40.50.880">
    <property type="match status" value="1"/>
</dbReference>
<organism evidence="5 6">
    <name type="scientific">Lentilactobacillus parafarraginis DSM 18390 = JCM 14109</name>
    <dbReference type="NCBI Taxonomy" id="1423786"/>
    <lineage>
        <taxon>Bacteria</taxon>
        <taxon>Bacillati</taxon>
        <taxon>Bacillota</taxon>
        <taxon>Bacilli</taxon>
        <taxon>Lactobacillales</taxon>
        <taxon>Lactobacillaceae</taxon>
        <taxon>Lentilactobacillus</taxon>
    </lineage>
</organism>
<proteinExistence type="inferred from homology"/>
<protein>
    <submittedName>
        <fullName evidence="5">DJ-1 PfpI family protein</fullName>
    </submittedName>
</protein>
<sequence>MTTKKVLIVLTNVTRYQGTDDATGLWLGEATEFAEELQRANIPFDYVSPKGGFVPLDPRSMKYTDKSIMAFYETPDFQQRALTHSLRPDQVNPADYAAIYFTGGHGVMWDFPNNRELQSISLAIYQNNGFVTSVCHGVAGLLNLKDDQGNYLIAGKSITGFTTMEEVIAGKKRVVPFLNKQVAQKHGAHFKKKRAYREFAIQDGQLITGQNPFSARKVAQLLIANLSK</sequence>
<dbReference type="SUPFAM" id="SSF52317">
    <property type="entry name" value="Class I glutamine amidotransferase-like"/>
    <property type="match status" value="1"/>
</dbReference>
<dbReference type="PANTHER" id="PTHR48094:SF11">
    <property type="entry name" value="GLUTATHIONE-INDEPENDENT GLYOXALASE HSP31-RELATED"/>
    <property type="match status" value="1"/>
</dbReference>
<dbReference type="EMBL" id="AZFZ01000002">
    <property type="protein sequence ID" value="KRM45671.1"/>
    <property type="molecule type" value="Genomic_DNA"/>
</dbReference>
<comment type="caution">
    <text evidence="5">The sequence shown here is derived from an EMBL/GenBank/DDBJ whole genome shotgun (WGS) entry which is preliminary data.</text>
</comment>
<evidence type="ECO:0000256" key="3">
    <source>
        <dbReference type="ARBA" id="ARBA00038493"/>
    </source>
</evidence>
<evidence type="ECO:0000259" key="4">
    <source>
        <dbReference type="Pfam" id="PF01965"/>
    </source>
</evidence>
<reference evidence="5 6" key="1">
    <citation type="journal article" date="2015" name="Genome Announc.">
        <title>Expanding the biotechnology potential of lactobacilli through comparative genomics of 213 strains and associated genera.</title>
        <authorList>
            <person name="Sun Z."/>
            <person name="Harris H.M."/>
            <person name="McCann A."/>
            <person name="Guo C."/>
            <person name="Argimon S."/>
            <person name="Zhang W."/>
            <person name="Yang X."/>
            <person name="Jeffery I.B."/>
            <person name="Cooney J.C."/>
            <person name="Kagawa T.F."/>
            <person name="Liu W."/>
            <person name="Song Y."/>
            <person name="Salvetti E."/>
            <person name="Wrobel A."/>
            <person name="Rasinkangas P."/>
            <person name="Parkhill J."/>
            <person name="Rea M.C."/>
            <person name="O'Sullivan O."/>
            <person name="Ritari J."/>
            <person name="Douillard F.P."/>
            <person name="Paul Ross R."/>
            <person name="Yang R."/>
            <person name="Briner A.E."/>
            <person name="Felis G.E."/>
            <person name="de Vos W.M."/>
            <person name="Barrangou R."/>
            <person name="Klaenhammer T.R."/>
            <person name="Caufield P.W."/>
            <person name="Cui Y."/>
            <person name="Zhang H."/>
            <person name="O'Toole P.W."/>
        </authorList>
    </citation>
    <scope>NUCLEOTIDE SEQUENCE [LARGE SCALE GENOMIC DNA]</scope>
    <source>
        <strain evidence="5 6">DSM 18390</strain>
    </source>
</reference>
<dbReference type="PATRIC" id="fig|1423786.4.peg.906"/>
<gene>
    <name evidence="5" type="ORF">FD47_GL000854</name>
</gene>
<dbReference type="GO" id="GO:0005737">
    <property type="term" value="C:cytoplasm"/>
    <property type="evidence" value="ECO:0007669"/>
    <property type="project" value="TreeGrafter"/>
</dbReference>
<dbReference type="InterPro" id="IPR050325">
    <property type="entry name" value="Prot/Nucl_acid_deglycase"/>
</dbReference>
<dbReference type="PANTHER" id="PTHR48094">
    <property type="entry name" value="PROTEIN/NUCLEIC ACID DEGLYCASE DJ-1-RELATED"/>
    <property type="match status" value="1"/>
</dbReference>
<dbReference type="GO" id="GO:0019243">
    <property type="term" value="P:methylglyoxal catabolic process to D-lactate via S-lactoyl-glutathione"/>
    <property type="evidence" value="ECO:0007669"/>
    <property type="project" value="TreeGrafter"/>
</dbReference>
<evidence type="ECO:0000256" key="2">
    <source>
        <dbReference type="ARBA" id="ARBA00023239"/>
    </source>
</evidence>
<dbReference type="GO" id="GO:0019172">
    <property type="term" value="F:glyoxalase III activity"/>
    <property type="evidence" value="ECO:0007669"/>
    <property type="project" value="TreeGrafter"/>
</dbReference>
<dbReference type="CDD" id="cd03141">
    <property type="entry name" value="GATase1_Hsp31_like"/>
    <property type="match status" value="1"/>
</dbReference>
<dbReference type="Pfam" id="PF01965">
    <property type="entry name" value="DJ-1_PfpI"/>
    <property type="match status" value="1"/>
</dbReference>
<evidence type="ECO:0000256" key="1">
    <source>
        <dbReference type="ARBA" id="ARBA00023016"/>
    </source>
</evidence>
<keyword evidence="2" id="KW-0456">Lyase</keyword>
<comment type="similarity">
    <text evidence="3">Belongs to the peptidase C56 family. HSP31-like subfamily.</text>
</comment>
<evidence type="ECO:0000313" key="6">
    <source>
        <dbReference type="Proteomes" id="UP000051010"/>
    </source>
</evidence>
<dbReference type="RefSeq" id="WP_054732172.1">
    <property type="nucleotide sequence ID" value="NZ_AZFZ01000002.1"/>
</dbReference>
<dbReference type="InterPro" id="IPR002818">
    <property type="entry name" value="DJ-1/PfpI"/>
</dbReference>
<keyword evidence="1" id="KW-0346">Stress response</keyword>
<dbReference type="AlphaFoldDB" id="A0A0R1YT70"/>
<name>A0A0R1YT70_9LACO</name>
<accession>A0A0R1YT70</accession>
<evidence type="ECO:0000313" key="5">
    <source>
        <dbReference type="EMBL" id="KRM45671.1"/>
    </source>
</evidence>